<protein>
    <submittedName>
        <fullName evidence="3">2-C-methyl-D-erythritol 4-phosphate cytidylyltransferase</fullName>
    </submittedName>
</protein>
<evidence type="ECO:0000256" key="2">
    <source>
        <dbReference type="ARBA" id="ARBA00022695"/>
    </source>
</evidence>
<comment type="caution">
    <text evidence="3">The sequence shown here is derived from an EMBL/GenBank/DDBJ whole genome shotgun (WGS) entry which is preliminary data.</text>
</comment>
<sequence length="191" mass="20054">MDYDWDDEDDRVRALGTVVEAERGSLPFALVHGEALVVAASWALGEAGVTLVDIGTEWAGLAEAGEPLVLHDALCPMTPADFLAACLARAVERDVVVVGTRPVTDTVKETGGGFVGATVDRAGLVAVTSPVVLPAGVVAQLDGLPSLDFVELVEDLRARFPVELADAPPSARRVTSEDDVRLLEALTSPER</sequence>
<dbReference type="InterPro" id="IPR034683">
    <property type="entry name" value="IspD/TarI"/>
</dbReference>
<dbReference type="Proteomes" id="UP001168537">
    <property type="component" value="Unassembled WGS sequence"/>
</dbReference>
<gene>
    <name evidence="3" type="ORF">QWY29_14265</name>
</gene>
<dbReference type="SUPFAM" id="SSF53448">
    <property type="entry name" value="Nucleotide-diphospho-sugar transferases"/>
    <property type="match status" value="1"/>
</dbReference>
<organism evidence="3 4">
    <name type="scientific">Nocardioides abyssi</name>
    <dbReference type="NCBI Taxonomy" id="3058370"/>
    <lineage>
        <taxon>Bacteria</taxon>
        <taxon>Bacillati</taxon>
        <taxon>Actinomycetota</taxon>
        <taxon>Actinomycetes</taxon>
        <taxon>Propionibacteriales</taxon>
        <taxon>Nocardioidaceae</taxon>
        <taxon>Nocardioides</taxon>
    </lineage>
</organism>
<proteinExistence type="predicted"/>
<dbReference type="GO" id="GO:0016779">
    <property type="term" value="F:nucleotidyltransferase activity"/>
    <property type="evidence" value="ECO:0007669"/>
    <property type="project" value="UniProtKB-KW"/>
</dbReference>
<dbReference type="RefSeq" id="WP_300961692.1">
    <property type="nucleotide sequence ID" value="NZ_JAUHJR010000006.1"/>
</dbReference>
<evidence type="ECO:0000313" key="4">
    <source>
        <dbReference type="Proteomes" id="UP001168537"/>
    </source>
</evidence>
<keyword evidence="2 3" id="KW-0548">Nucleotidyltransferase</keyword>
<evidence type="ECO:0000256" key="1">
    <source>
        <dbReference type="ARBA" id="ARBA00022679"/>
    </source>
</evidence>
<reference evidence="3" key="1">
    <citation type="submission" date="2023-06" db="EMBL/GenBank/DDBJ databases">
        <title>Draft genome sequence of Nocardioides sp. SOB72.</title>
        <authorList>
            <person name="Zhang G."/>
        </authorList>
    </citation>
    <scope>NUCLEOTIDE SEQUENCE</scope>
    <source>
        <strain evidence="3">SOB72</strain>
    </source>
</reference>
<keyword evidence="4" id="KW-1185">Reference proteome</keyword>
<accession>A0ABT8EWV1</accession>
<evidence type="ECO:0000313" key="3">
    <source>
        <dbReference type="EMBL" id="MDN4162528.1"/>
    </source>
</evidence>
<name>A0ABT8EWV1_9ACTN</name>
<dbReference type="EMBL" id="JAUHJR010000006">
    <property type="protein sequence ID" value="MDN4162528.1"/>
    <property type="molecule type" value="Genomic_DNA"/>
</dbReference>
<dbReference type="Gene3D" id="3.90.550.10">
    <property type="entry name" value="Spore Coat Polysaccharide Biosynthesis Protein SpsA, Chain A"/>
    <property type="match status" value="1"/>
</dbReference>
<dbReference type="InterPro" id="IPR029044">
    <property type="entry name" value="Nucleotide-diphossugar_trans"/>
</dbReference>
<keyword evidence="1" id="KW-0808">Transferase</keyword>
<dbReference type="Pfam" id="PF01128">
    <property type="entry name" value="IspD"/>
    <property type="match status" value="1"/>
</dbReference>